<evidence type="ECO:0000313" key="2">
    <source>
        <dbReference type="EMBL" id="CAH0101563.1"/>
    </source>
</evidence>
<evidence type="ECO:0000313" key="3">
    <source>
        <dbReference type="Proteomes" id="UP000789390"/>
    </source>
</evidence>
<proteinExistence type="predicted"/>
<feature type="compositionally biased region" description="Polar residues" evidence="1">
    <location>
        <begin position="70"/>
        <end position="95"/>
    </location>
</feature>
<gene>
    <name evidence="2" type="ORF">DGAL_LOCUS3898</name>
</gene>
<sequence length="126" mass="13478">MLSVSTDKEETFRASTSTFVQKPQITIGKSNDCGRPYTKEMADLSSTSCSSNDKTRARANGADEGHKKPSTSSFYSSGANGSNHDVVNGSPSSTRMNKRKNVTPSLLEESDHGESPSSIGIKKTVE</sequence>
<evidence type="ECO:0000256" key="1">
    <source>
        <dbReference type="SAM" id="MobiDB-lite"/>
    </source>
</evidence>
<dbReference type="AlphaFoldDB" id="A0A8J2REY2"/>
<accession>A0A8J2REY2</accession>
<dbReference type="EMBL" id="CAKKLH010000060">
    <property type="protein sequence ID" value="CAH0101563.1"/>
    <property type="molecule type" value="Genomic_DNA"/>
</dbReference>
<organism evidence="2 3">
    <name type="scientific">Daphnia galeata</name>
    <dbReference type="NCBI Taxonomy" id="27404"/>
    <lineage>
        <taxon>Eukaryota</taxon>
        <taxon>Metazoa</taxon>
        <taxon>Ecdysozoa</taxon>
        <taxon>Arthropoda</taxon>
        <taxon>Crustacea</taxon>
        <taxon>Branchiopoda</taxon>
        <taxon>Diplostraca</taxon>
        <taxon>Cladocera</taxon>
        <taxon>Anomopoda</taxon>
        <taxon>Daphniidae</taxon>
        <taxon>Daphnia</taxon>
    </lineage>
</organism>
<name>A0A8J2REY2_9CRUS</name>
<feature type="compositionally biased region" description="Polar residues" evidence="1">
    <location>
        <begin position="13"/>
        <end position="29"/>
    </location>
</feature>
<dbReference type="Proteomes" id="UP000789390">
    <property type="component" value="Unassembled WGS sequence"/>
</dbReference>
<keyword evidence="3" id="KW-1185">Reference proteome</keyword>
<reference evidence="2" key="1">
    <citation type="submission" date="2021-11" db="EMBL/GenBank/DDBJ databases">
        <authorList>
            <person name="Schell T."/>
        </authorList>
    </citation>
    <scope>NUCLEOTIDE SEQUENCE</scope>
    <source>
        <strain evidence="2">M5</strain>
    </source>
</reference>
<comment type="caution">
    <text evidence="2">The sequence shown here is derived from an EMBL/GenBank/DDBJ whole genome shotgun (WGS) entry which is preliminary data.</text>
</comment>
<feature type="compositionally biased region" description="Basic and acidic residues" evidence="1">
    <location>
        <begin position="53"/>
        <end position="67"/>
    </location>
</feature>
<protein>
    <submittedName>
        <fullName evidence="2">Uncharacterized protein</fullName>
    </submittedName>
</protein>
<feature type="region of interest" description="Disordered" evidence="1">
    <location>
        <begin position="1"/>
        <end position="126"/>
    </location>
</feature>
<feature type="compositionally biased region" description="Basic and acidic residues" evidence="1">
    <location>
        <begin position="1"/>
        <end position="12"/>
    </location>
</feature>